<dbReference type="Proteomes" id="UP000460318">
    <property type="component" value="Unassembled WGS sequence"/>
</dbReference>
<keyword evidence="1" id="KW-0812">Transmembrane</keyword>
<dbReference type="AlphaFoldDB" id="A0A7X3LJB6"/>
<keyword evidence="3" id="KW-1185">Reference proteome</keyword>
<keyword evidence="1" id="KW-0472">Membrane</keyword>
<feature type="transmembrane region" description="Helical" evidence="1">
    <location>
        <begin position="170"/>
        <end position="192"/>
    </location>
</feature>
<proteinExistence type="predicted"/>
<dbReference type="RefSeq" id="WP_160499648.1">
    <property type="nucleotide sequence ID" value="NZ_WUBI01000003.1"/>
</dbReference>
<evidence type="ECO:0000313" key="3">
    <source>
        <dbReference type="Proteomes" id="UP000460318"/>
    </source>
</evidence>
<dbReference type="Pfam" id="PF11193">
    <property type="entry name" value="DUF2812"/>
    <property type="match status" value="1"/>
</dbReference>
<evidence type="ECO:0000256" key="1">
    <source>
        <dbReference type="SAM" id="Phobius"/>
    </source>
</evidence>
<feature type="transmembrane region" description="Helical" evidence="1">
    <location>
        <begin position="113"/>
        <end position="134"/>
    </location>
</feature>
<dbReference type="EMBL" id="WUBI01000003">
    <property type="protein sequence ID" value="MWV46085.1"/>
    <property type="molecule type" value="Genomic_DNA"/>
</dbReference>
<protein>
    <submittedName>
        <fullName evidence="2">DUF2812 domain-containing protein</fullName>
    </submittedName>
</protein>
<keyword evidence="1" id="KW-1133">Transmembrane helix</keyword>
<reference evidence="2 3" key="1">
    <citation type="submission" date="2019-12" db="EMBL/GenBank/DDBJ databases">
        <title>Paenibacillus sp. nov., an endophytic bacterium isolated from the stem of Dendrobium.</title>
        <authorList>
            <person name="Zhao R."/>
        </authorList>
    </citation>
    <scope>NUCLEOTIDE SEQUENCE [LARGE SCALE GENOMIC DNA]</scope>
    <source>
        <strain evidence="2 3">HJL G12</strain>
    </source>
</reference>
<evidence type="ECO:0000313" key="2">
    <source>
        <dbReference type="EMBL" id="MWV46085.1"/>
    </source>
</evidence>
<comment type="caution">
    <text evidence="2">The sequence shown here is derived from an EMBL/GenBank/DDBJ whole genome shotgun (WGS) entry which is preliminary data.</text>
</comment>
<gene>
    <name evidence="2" type="ORF">GRF59_20910</name>
</gene>
<dbReference type="InterPro" id="IPR021359">
    <property type="entry name" value="DUF2812"/>
</dbReference>
<name>A0A7X3LJB6_9BACL</name>
<accession>A0A7X3LJB6</accession>
<organism evidence="2 3">
    <name type="scientific">Paenibacillus dendrobii</name>
    <dbReference type="NCBI Taxonomy" id="2691084"/>
    <lineage>
        <taxon>Bacteria</taxon>
        <taxon>Bacillati</taxon>
        <taxon>Bacillota</taxon>
        <taxon>Bacilli</taxon>
        <taxon>Bacillales</taxon>
        <taxon>Paenibacillaceae</taxon>
        <taxon>Paenibacillus</taxon>
    </lineage>
</organism>
<sequence>MKKFKFFTNFDHEEQWLNEMARQGYVLTGKSLSYEFAQVQPENANFRMDYRTFKSRQDFEDYKALFEDSGWTHIAGTRSSGSQYFKQTGAEGSEDIFSDVDSKAARYKRISDMWLSLACCFIPLFAVLISTDAIDVTAFLKPQLLYYTPGLWDMSGGQFWRAFLFETPFAFFRGFTWMMIPVMILVYSLFAYKAKKQYEKTQQGR</sequence>